<reference evidence="1 2" key="1">
    <citation type="submission" date="2016-10" db="EMBL/GenBank/DDBJ databases">
        <authorList>
            <person name="de Groot N.N."/>
        </authorList>
    </citation>
    <scope>NUCLEOTIDE SEQUENCE [LARGE SCALE GENOMIC DNA]</scope>
    <source>
        <strain evidence="1 2">DSM 23310</strain>
    </source>
</reference>
<dbReference type="EMBL" id="FNNG01000001">
    <property type="protein sequence ID" value="SDW08175.1"/>
    <property type="molecule type" value="Genomic_DNA"/>
</dbReference>
<dbReference type="Gene3D" id="3.10.20.30">
    <property type="match status" value="1"/>
</dbReference>
<evidence type="ECO:0000313" key="2">
    <source>
        <dbReference type="Proteomes" id="UP000198828"/>
    </source>
</evidence>
<name>A0A1H2QM69_9FIRM</name>
<dbReference type="SUPFAM" id="SSF54285">
    <property type="entry name" value="MoaD/ThiS"/>
    <property type="match status" value="1"/>
</dbReference>
<proteinExistence type="predicted"/>
<organism evidence="1 2">
    <name type="scientific">Tepidimicrobium xylanilyticum</name>
    <dbReference type="NCBI Taxonomy" id="1123352"/>
    <lineage>
        <taxon>Bacteria</taxon>
        <taxon>Bacillati</taxon>
        <taxon>Bacillota</taxon>
        <taxon>Tissierellia</taxon>
        <taxon>Tissierellales</taxon>
        <taxon>Tepidimicrobiaceae</taxon>
        <taxon>Tepidimicrobium</taxon>
    </lineage>
</organism>
<dbReference type="AlphaFoldDB" id="A0A1H2QM69"/>
<keyword evidence="2" id="KW-1185">Reference proteome</keyword>
<sequence>MDLVVEVKVHSSFIHSPIAGFKGKKSIAFGCKGEDLVKMLGIDKDYCFLMINGRLGHMDYLLKDGDKVEIFPVIIGG</sequence>
<dbReference type="Proteomes" id="UP000198828">
    <property type="component" value="Unassembled WGS sequence"/>
</dbReference>
<dbReference type="InterPro" id="IPR003749">
    <property type="entry name" value="ThiS/MoaD-like"/>
</dbReference>
<evidence type="ECO:0000313" key="1">
    <source>
        <dbReference type="EMBL" id="SDW08175.1"/>
    </source>
</evidence>
<protein>
    <submittedName>
        <fullName evidence="1">Sulfur carrier protein ThiS (Thiamine biosynthesis)</fullName>
    </submittedName>
</protein>
<dbReference type="InterPro" id="IPR016155">
    <property type="entry name" value="Mopterin_synth/thiamin_S_b"/>
</dbReference>
<accession>A0A1H2QM69</accession>
<dbReference type="Pfam" id="PF02597">
    <property type="entry name" value="ThiS"/>
    <property type="match status" value="1"/>
</dbReference>
<gene>
    <name evidence="1" type="ORF">SAMN05660923_00180</name>
</gene>
<dbReference type="RefSeq" id="WP_093749919.1">
    <property type="nucleotide sequence ID" value="NZ_BSYN01000001.1"/>
</dbReference>
<dbReference type="InterPro" id="IPR012675">
    <property type="entry name" value="Beta-grasp_dom_sf"/>
</dbReference>